<dbReference type="GO" id="GO:0005886">
    <property type="term" value="C:plasma membrane"/>
    <property type="evidence" value="ECO:0007669"/>
    <property type="project" value="UniProtKB-SubCell"/>
</dbReference>
<keyword evidence="2" id="KW-1003">Cell membrane</keyword>
<proteinExistence type="inferred from homology"/>
<evidence type="ECO:0000313" key="22">
    <source>
        <dbReference type="Proteomes" id="UP001140949"/>
    </source>
</evidence>
<evidence type="ECO:0000256" key="5">
    <source>
        <dbReference type="ARBA" id="ARBA00022679"/>
    </source>
</evidence>
<feature type="transmembrane region" description="Helical" evidence="16">
    <location>
        <begin position="438"/>
        <end position="462"/>
    </location>
</feature>
<dbReference type="GO" id="GO:0048544">
    <property type="term" value="P:recognition of pollen"/>
    <property type="evidence" value="ECO:0007669"/>
    <property type="project" value="InterPro"/>
</dbReference>
<evidence type="ECO:0000256" key="7">
    <source>
        <dbReference type="ARBA" id="ARBA00022741"/>
    </source>
</evidence>
<keyword evidence="11" id="KW-0325">Glycoprotein</keyword>
<dbReference type="Gene3D" id="3.30.200.20">
    <property type="entry name" value="Phosphorylase Kinase, domain 1"/>
    <property type="match status" value="1"/>
</dbReference>
<dbReference type="InterPro" id="IPR001245">
    <property type="entry name" value="Ser-Thr/Tyr_kinase_cat_dom"/>
</dbReference>
<evidence type="ECO:0000256" key="2">
    <source>
        <dbReference type="ARBA" id="ARBA00022475"/>
    </source>
</evidence>
<protein>
    <recommendedName>
        <fullName evidence="14">Receptor-like serine/threonine-protein kinase</fullName>
        <ecNumber evidence="14">2.7.11.1</ecNumber>
    </recommendedName>
</protein>
<feature type="domain" description="Bulb-type lectin" evidence="19">
    <location>
        <begin position="30"/>
        <end position="152"/>
    </location>
</feature>
<dbReference type="InterPro" id="IPR011009">
    <property type="entry name" value="Kinase-like_dom_sf"/>
</dbReference>
<keyword evidence="5 14" id="KW-0808">Transferase</keyword>
<evidence type="ECO:0000256" key="6">
    <source>
        <dbReference type="ARBA" id="ARBA00022729"/>
    </source>
</evidence>
<evidence type="ECO:0000256" key="14">
    <source>
        <dbReference type="PIRNR" id="PIRNR000641"/>
    </source>
</evidence>
<keyword evidence="7 14" id="KW-0547">Nucleotide-binding</keyword>
<dbReference type="CDD" id="cd01098">
    <property type="entry name" value="PAN_AP_plant"/>
    <property type="match status" value="1"/>
</dbReference>
<dbReference type="Gene3D" id="2.90.10.30">
    <property type="match status" value="1"/>
</dbReference>
<reference evidence="21" key="2">
    <citation type="submission" date="2023-04" db="EMBL/GenBank/DDBJ databases">
        <authorList>
            <person name="Bruccoleri R.E."/>
            <person name="Oakeley E.J."/>
            <person name="Faust A.-M."/>
            <person name="Dessus-Babus S."/>
            <person name="Altorfer M."/>
            <person name="Burckhardt D."/>
            <person name="Oertli M."/>
            <person name="Naumann U."/>
            <person name="Petersen F."/>
            <person name="Wong J."/>
        </authorList>
    </citation>
    <scope>NUCLEOTIDE SEQUENCE</scope>
    <source>
        <strain evidence="21">GSM-AAB239-AS_SAM_17_03QT</strain>
        <tissue evidence="21">Leaf</tissue>
    </source>
</reference>
<gene>
    <name evidence="21" type="ORF">M6B38_234945</name>
</gene>
<dbReference type="GO" id="GO:0005524">
    <property type="term" value="F:ATP binding"/>
    <property type="evidence" value="ECO:0007669"/>
    <property type="project" value="UniProtKB-UniRule"/>
</dbReference>
<evidence type="ECO:0000256" key="9">
    <source>
        <dbReference type="ARBA" id="ARBA00022840"/>
    </source>
</evidence>
<evidence type="ECO:0000256" key="17">
    <source>
        <dbReference type="SAM" id="SignalP"/>
    </source>
</evidence>
<comment type="catalytic activity">
    <reaction evidence="13 14">
        <text>L-seryl-[protein] + ATP = O-phospho-L-seryl-[protein] + ADP + H(+)</text>
        <dbReference type="Rhea" id="RHEA:17989"/>
        <dbReference type="Rhea" id="RHEA-COMP:9863"/>
        <dbReference type="Rhea" id="RHEA-COMP:11604"/>
        <dbReference type="ChEBI" id="CHEBI:15378"/>
        <dbReference type="ChEBI" id="CHEBI:29999"/>
        <dbReference type="ChEBI" id="CHEBI:30616"/>
        <dbReference type="ChEBI" id="CHEBI:83421"/>
        <dbReference type="ChEBI" id="CHEBI:456216"/>
        <dbReference type="EC" id="2.7.11.1"/>
    </reaction>
</comment>
<dbReference type="InterPro" id="IPR008271">
    <property type="entry name" value="Ser/Thr_kinase_AS"/>
</dbReference>
<evidence type="ECO:0000256" key="8">
    <source>
        <dbReference type="ARBA" id="ARBA00022777"/>
    </source>
</evidence>
<evidence type="ECO:0000313" key="21">
    <source>
        <dbReference type="EMBL" id="KAJ6793774.1"/>
    </source>
</evidence>
<evidence type="ECO:0000256" key="1">
    <source>
        <dbReference type="ARBA" id="ARBA00004251"/>
    </source>
</evidence>
<dbReference type="GO" id="GO:0004674">
    <property type="term" value="F:protein serine/threonine kinase activity"/>
    <property type="evidence" value="ECO:0007669"/>
    <property type="project" value="UniProtKB-KW"/>
</dbReference>
<dbReference type="InterPro" id="IPR017441">
    <property type="entry name" value="Protein_kinase_ATP_BS"/>
</dbReference>
<keyword evidence="4" id="KW-0245">EGF-like domain</keyword>
<dbReference type="PROSITE" id="PS50948">
    <property type="entry name" value="PAN"/>
    <property type="match status" value="1"/>
</dbReference>
<dbReference type="PANTHER" id="PTHR27002">
    <property type="entry name" value="RECEPTOR-LIKE SERINE/THREONINE-PROTEIN KINASE SD1-8"/>
    <property type="match status" value="1"/>
</dbReference>
<keyword evidence="3 14" id="KW-0723">Serine/threonine-protein kinase</keyword>
<evidence type="ECO:0000256" key="11">
    <source>
        <dbReference type="ARBA" id="ARBA00023180"/>
    </source>
</evidence>
<dbReference type="FunFam" id="2.90.10.10:FF:000005">
    <property type="entry name" value="G-type lectin S-receptor-like serine/threonine-protein kinase"/>
    <property type="match status" value="1"/>
</dbReference>
<comment type="similarity">
    <text evidence="14">Belongs to the protein kinase superfamily. Ser/Thr protein kinase family.</text>
</comment>
<feature type="signal peptide" evidence="17">
    <location>
        <begin position="1"/>
        <end position="28"/>
    </location>
</feature>
<feature type="binding site" evidence="15">
    <location>
        <position position="554"/>
    </location>
    <ligand>
        <name>ATP</name>
        <dbReference type="ChEBI" id="CHEBI:30616"/>
    </ligand>
</feature>
<dbReference type="EMBL" id="JANAVB010042695">
    <property type="protein sequence ID" value="KAJ6793774.1"/>
    <property type="molecule type" value="Genomic_DNA"/>
</dbReference>
<dbReference type="SMART" id="SM00473">
    <property type="entry name" value="PAN_AP"/>
    <property type="match status" value="1"/>
</dbReference>
<dbReference type="PROSITE" id="PS00108">
    <property type="entry name" value="PROTEIN_KINASE_ST"/>
    <property type="match status" value="1"/>
</dbReference>
<keyword evidence="9 14" id="KW-0067">ATP-binding</keyword>
<keyword evidence="16" id="KW-1133">Transmembrane helix</keyword>
<dbReference type="FunFam" id="3.30.200.20:FF:000195">
    <property type="entry name" value="G-type lectin S-receptor-like serine/threonine-protein kinase"/>
    <property type="match status" value="1"/>
</dbReference>
<accession>A0AAX6DPS9</accession>
<dbReference type="Gene3D" id="1.10.510.10">
    <property type="entry name" value="Transferase(Phosphotransferase) domain 1"/>
    <property type="match status" value="1"/>
</dbReference>
<dbReference type="PANTHER" id="PTHR27002:SF181">
    <property type="entry name" value="RECEPTOR-LIKE SERINE_THREONINE-PROTEIN KINASE"/>
    <property type="match status" value="1"/>
</dbReference>
<evidence type="ECO:0000256" key="16">
    <source>
        <dbReference type="SAM" id="Phobius"/>
    </source>
</evidence>
<organism evidence="21 22">
    <name type="scientific">Iris pallida</name>
    <name type="common">Sweet iris</name>
    <dbReference type="NCBI Taxonomy" id="29817"/>
    <lineage>
        <taxon>Eukaryota</taxon>
        <taxon>Viridiplantae</taxon>
        <taxon>Streptophyta</taxon>
        <taxon>Embryophyta</taxon>
        <taxon>Tracheophyta</taxon>
        <taxon>Spermatophyta</taxon>
        <taxon>Magnoliopsida</taxon>
        <taxon>Liliopsida</taxon>
        <taxon>Asparagales</taxon>
        <taxon>Iridaceae</taxon>
        <taxon>Iridoideae</taxon>
        <taxon>Irideae</taxon>
        <taxon>Iris</taxon>
    </lineage>
</organism>
<evidence type="ECO:0000259" key="19">
    <source>
        <dbReference type="PROSITE" id="PS50927"/>
    </source>
</evidence>
<reference evidence="21" key="1">
    <citation type="journal article" date="2023" name="GigaByte">
        <title>Genome assembly of the bearded iris, Iris pallida Lam.</title>
        <authorList>
            <person name="Bruccoleri R.E."/>
            <person name="Oakeley E.J."/>
            <person name="Faust A.M.E."/>
            <person name="Altorfer M."/>
            <person name="Dessus-Babus S."/>
            <person name="Burckhardt D."/>
            <person name="Oertli M."/>
            <person name="Naumann U."/>
            <person name="Petersen F."/>
            <person name="Wong J."/>
        </authorList>
    </citation>
    <scope>NUCLEOTIDE SEQUENCE</scope>
    <source>
        <strain evidence="21">GSM-AAB239-AS_SAM_17_03QT</strain>
    </source>
</reference>
<keyword evidence="16" id="KW-0812">Transmembrane</keyword>
<keyword evidence="8 14" id="KW-0418">Kinase</keyword>
<evidence type="ECO:0000256" key="12">
    <source>
        <dbReference type="ARBA" id="ARBA00047899"/>
    </source>
</evidence>
<dbReference type="PROSITE" id="PS00107">
    <property type="entry name" value="PROTEIN_KINASE_ATP"/>
    <property type="match status" value="1"/>
</dbReference>
<comment type="caution">
    <text evidence="21">The sequence shown here is derived from an EMBL/GenBank/DDBJ whole genome shotgun (WGS) entry which is preliminary data.</text>
</comment>
<dbReference type="CDD" id="cd00028">
    <property type="entry name" value="B_lectin"/>
    <property type="match status" value="1"/>
</dbReference>
<dbReference type="GO" id="GO:0051707">
    <property type="term" value="P:response to other organism"/>
    <property type="evidence" value="ECO:0007669"/>
    <property type="project" value="UniProtKB-ARBA"/>
</dbReference>
<keyword evidence="6 17" id="KW-0732">Signal</keyword>
<evidence type="ECO:0000256" key="4">
    <source>
        <dbReference type="ARBA" id="ARBA00022536"/>
    </source>
</evidence>
<dbReference type="SMART" id="SM00220">
    <property type="entry name" value="S_TKc"/>
    <property type="match status" value="1"/>
</dbReference>
<evidence type="ECO:0000256" key="3">
    <source>
        <dbReference type="ARBA" id="ARBA00022527"/>
    </source>
</evidence>
<dbReference type="Proteomes" id="UP001140949">
    <property type="component" value="Unassembled WGS sequence"/>
</dbReference>
<evidence type="ECO:0000256" key="15">
    <source>
        <dbReference type="PROSITE-ProRule" id="PRU10141"/>
    </source>
</evidence>
<dbReference type="InterPro" id="IPR003609">
    <property type="entry name" value="Pan_app"/>
</dbReference>
<dbReference type="PIRSF" id="PIRSF000641">
    <property type="entry name" value="SRK"/>
    <property type="match status" value="1"/>
</dbReference>
<feature type="domain" description="Protein kinase" evidence="18">
    <location>
        <begin position="526"/>
        <end position="812"/>
    </location>
</feature>
<dbReference type="AlphaFoldDB" id="A0AAX6DPS9"/>
<comment type="catalytic activity">
    <reaction evidence="12 14">
        <text>L-threonyl-[protein] + ATP = O-phospho-L-threonyl-[protein] + ADP + H(+)</text>
        <dbReference type="Rhea" id="RHEA:46608"/>
        <dbReference type="Rhea" id="RHEA-COMP:11060"/>
        <dbReference type="Rhea" id="RHEA-COMP:11605"/>
        <dbReference type="ChEBI" id="CHEBI:15378"/>
        <dbReference type="ChEBI" id="CHEBI:30013"/>
        <dbReference type="ChEBI" id="CHEBI:30616"/>
        <dbReference type="ChEBI" id="CHEBI:61977"/>
        <dbReference type="ChEBI" id="CHEBI:456216"/>
        <dbReference type="EC" id="2.7.11.1"/>
    </reaction>
</comment>
<dbReference type="InterPro" id="IPR036426">
    <property type="entry name" value="Bulb-type_lectin_dom_sf"/>
</dbReference>
<dbReference type="SMART" id="SM00108">
    <property type="entry name" value="B_lectin"/>
    <property type="match status" value="1"/>
</dbReference>
<dbReference type="PROSITE" id="PS50927">
    <property type="entry name" value="BULB_LECTIN"/>
    <property type="match status" value="1"/>
</dbReference>
<evidence type="ECO:0000259" key="18">
    <source>
        <dbReference type="PROSITE" id="PS50011"/>
    </source>
</evidence>
<keyword evidence="16" id="KW-0472">Membrane</keyword>
<sequence>MMMMMMMTHRYHLISVLFLLSLSPLSSAINSTLTQGQAIKDGDTMLSPGGRFELGFFSPGNSTSRYVGVLYHNVSTQSVVWVANRDAPLATSDGSIAIGRDGNLLVLDGEGGTVWSTNVSTATTNETRATIRDSGQLVVSSGDGTAIWDSFEHPTDSFLPGMKVSVNTKTGQRTVLTSWKSPNDPSAGKYSLGLDPNGSGQFFIWDEGRPRWRSGKFDGTKFIGATMRAMYLYGFKSVVDPARGSLYFTYTQYNSSLLRFVMQWDGVENTTMYDEEHGAWEQVWMQPVTACQAYGTCGDYGMCSDGGTPICSCLEGFEPRSSGEWGEGNWSGGCVRRAALACSLRNSTNSSGGDGFFRLQEVKVPDRSEFALTVVNEADCRSSCASNCSCEAYSYVTGIGCLTWGRDLVDILQFPEGEGGSDLYIKLASSEIDTKSKAWRTIAIVISTALFLMAIICVLSWWKFNAAIKDWWRGNKTQLGSSMLISAKARLDLSGPSDFGKTSPDGNDVELPLFNFDFLADATRNFSYSNKLGEGGFGDVYKGLLPGGREVAVKRLSRSSGQGQEEFKNEMKLIAKLQHRNLVRLLGCCIQGEEKMLVYEYMPNKSLDAFLFDPKKQALLDWTKRFDIIEGVARGLVYLHRDSRLRIVHRDLKASNILLDDDMKPKISDFGMARIFGNDQNQDSTTRVVGTIGYMSPEYAMEGLFSVKSDVYSFGILVLELVSGRRNSSFHHIPDIMNIVRYTWRLWSEDRTNEMIDPTIQESCSVAQVFRCVHVALLCVQDRADDRPDMQSILLMLGSEAATPPTPRPPTFALQRSPNRTDSIMENIIESYSVDDMSITVIVGR</sequence>
<dbReference type="FunFam" id="1.10.510.10:FF:000060">
    <property type="entry name" value="G-type lectin S-receptor-like serine/threonine-protein kinase"/>
    <property type="match status" value="1"/>
</dbReference>
<dbReference type="Pfam" id="PF01453">
    <property type="entry name" value="B_lectin"/>
    <property type="match status" value="1"/>
</dbReference>
<keyword evidence="10" id="KW-1015">Disulfide bond</keyword>
<name>A0AAX6DPS9_IRIPA</name>
<dbReference type="Pfam" id="PF00954">
    <property type="entry name" value="S_locus_glycop"/>
    <property type="match status" value="1"/>
</dbReference>
<dbReference type="PROSITE" id="PS50011">
    <property type="entry name" value="PROTEIN_KINASE_DOM"/>
    <property type="match status" value="1"/>
</dbReference>
<dbReference type="InterPro" id="IPR000858">
    <property type="entry name" value="S_locus_glycoprot_dom"/>
</dbReference>
<dbReference type="SUPFAM" id="SSF56112">
    <property type="entry name" value="Protein kinase-like (PK-like)"/>
    <property type="match status" value="1"/>
</dbReference>
<dbReference type="InterPro" id="IPR001480">
    <property type="entry name" value="Bulb-type_lectin_dom"/>
</dbReference>
<evidence type="ECO:0000256" key="13">
    <source>
        <dbReference type="ARBA" id="ARBA00048679"/>
    </source>
</evidence>
<keyword evidence="22" id="KW-1185">Reference proteome</keyword>
<evidence type="ECO:0000256" key="10">
    <source>
        <dbReference type="ARBA" id="ARBA00023157"/>
    </source>
</evidence>
<dbReference type="Pfam" id="PF07714">
    <property type="entry name" value="PK_Tyr_Ser-Thr"/>
    <property type="match status" value="1"/>
</dbReference>
<dbReference type="SUPFAM" id="SSF51110">
    <property type="entry name" value="alpha-D-mannose-specific plant lectins"/>
    <property type="match status" value="1"/>
</dbReference>
<dbReference type="Pfam" id="PF08276">
    <property type="entry name" value="PAN_2"/>
    <property type="match status" value="1"/>
</dbReference>
<feature type="chain" id="PRO_5043746870" description="Receptor-like serine/threonine-protein kinase" evidence="17">
    <location>
        <begin position="29"/>
        <end position="845"/>
    </location>
</feature>
<comment type="subcellular location">
    <subcellularLocation>
        <location evidence="1">Cell membrane</location>
        <topology evidence="1">Single-pass type I membrane protein</topology>
    </subcellularLocation>
</comment>
<dbReference type="EC" id="2.7.11.1" evidence="14"/>
<feature type="domain" description="Apple" evidence="20">
    <location>
        <begin position="342"/>
        <end position="428"/>
    </location>
</feature>
<dbReference type="InterPro" id="IPR000719">
    <property type="entry name" value="Prot_kinase_dom"/>
</dbReference>
<dbReference type="CDD" id="cd14066">
    <property type="entry name" value="STKc_IRAK"/>
    <property type="match status" value="1"/>
</dbReference>
<evidence type="ECO:0000259" key="20">
    <source>
        <dbReference type="PROSITE" id="PS50948"/>
    </source>
</evidence>
<dbReference type="InterPro" id="IPR024171">
    <property type="entry name" value="SRK-like_kinase"/>
</dbReference>